<evidence type="ECO:0000256" key="1">
    <source>
        <dbReference type="SAM" id="Phobius"/>
    </source>
</evidence>
<dbReference type="Pfam" id="PF10327">
    <property type="entry name" value="7TM_GPCR_Sri"/>
    <property type="match status" value="1"/>
</dbReference>
<sequence>SDEELKRVDCYETQVLLVFVGYAFVIFFITIVFLVLLTLHIFILLRDTSISMSEKTKSYHRNMTKALIAQVCSKADAKILYSLTFISIHSFMHASVVLGTSATYRKALKHLI</sequence>
<proteinExistence type="predicted"/>
<organism evidence="2 3">
    <name type="scientific">Pristionchus entomophagus</name>
    <dbReference type="NCBI Taxonomy" id="358040"/>
    <lineage>
        <taxon>Eukaryota</taxon>
        <taxon>Metazoa</taxon>
        <taxon>Ecdysozoa</taxon>
        <taxon>Nematoda</taxon>
        <taxon>Chromadorea</taxon>
        <taxon>Rhabditida</taxon>
        <taxon>Rhabditina</taxon>
        <taxon>Diplogasteromorpha</taxon>
        <taxon>Diplogasteroidea</taxon>
        <taxon>Neodiplogasteridae</taxon>
        <taxon>Pristionchus</taxon>
    </lineage>
</organism>
<dbReference type="InterPro" id="IPR019429">
    <property type="entry name" value="7TM_GPCR_serpentine_rcpt_Sri"/>
</dbReference>
<gene>
    <name evidence="2" type="ORF">PENTCL1PPCAC_15794</name>
</gene>
<accession>A0AAV5TH49</accession>
<name>A0AAV5TH49_9BILA</name>
<feature type="non-terminal residue" evidence="2">
    <location>
        <position position="1"/>
    </location>
</feature>
<keyword evidence="1" id="KW-1133">Transmembrane helix</keyword>
<feature type="transmembrane region" description="Helical" evidence="1">
    <location>
        <begin position="20"/>
        <end position="45"/>
    </location>
</feature>
<protein>
    <recommendedName>
        <fullName evidence="4">G protein-coupled receptor</fullName>
    </recommendedName>
</protein>
<keyword evidence="1" id="KW-0472">Membrane</keyword>
<keyword evidence="1" id="KW-0812">Transmembrane</keyword>
<evidence type="ECO:0008006" key="4">
    <source>
        <dbReference type="Google" id="ProtNLM"/>
    </source>
</evidence>
<evidence type="ECO:0000313" key="2">
    <source>
        <dbReference type="EMBL" id="GMS93619.1"/>
    </source>
</evidence>
<dbReference type="AlphaFoldDB" id="A0AAV5TH49"/>
<keyword evidence="3" id="KW-1185">Reference proteome</keyword>
<comment type="caution">
    <text evidence="2">The sequence shown here is derived from an EMBL/GenBank/DDBJ whole genome shotgun (WGS) entry which is preliminary data.</text>
</comment>
<reference evidence="2" key="1">
    <citation type="submission" date="2023-10" db="EMBL/GenBank/DDBJ databases">
        <title>Genome assembly of Pristionchus species.</title>
        <authorList>
            <person name="Yoshida K."/>
            <person name="Sommer R.J."/>
        </authorList>
    </citation>
    <scope>NUCLEOTIDE SEQUENCE</scope>
    <source>
        <strain evidence="2">RS0144</strain>
    </source>
</reference>
<feature type="non-terminal residue" evidence="2">
    <location>
        <position position="112"/>
    </location>
</feature>
<dbReference type="Proteomes" id="UP001432027">
    <property type="component" value="Unassembled WGS sequence"/>
</dbReference>
<dbReference type="EMBL" id="BTSX01000004">
    <property type="protein sequence ID" value="GMS93619.1"/>
    <property type="molecule type" value="Genomic_DNA"/>
</dbReference>
<evidence type="ECO:0000313" key="3">
    <source>
        <dbReference type="Proteomes" id="UP001432027"/>
    </source>
</evidence>